<dbReference type="GO" id="GO:0008270">
    <property type="term" value="F:zinc ion binding"/>
    <property type="evidence" value="ECO:0007669"/>
    <property type="project" value="UniProtKB-KW"/>
</dbReference>
<evidence type="ECO:0000313" key="16">
    <source>
        <dbReference type="Proteomes" id="UP001196413"/>
    </source>
</evidence>
<dbReference type="GO" id="GO:0003682">
    <property type="term" value="F:chromatin binding"/>
    <property type="evidence" value="ECO:0007669"/>
    <property type="project" value="TreeGrafter"/>
</dbReference>
<dbReference type="GO" id="GO:0003712">
    <property type="term" value="F:transcription coregulator activity"/>
    <property type="evidence" value="ECO:0007669"/>
    <property type="project" value="TreeGrafter"/>
</dbReference>
<dbReference type="InterPro" id="IPR016181">
    <property type="entry name" value="Acyl_CoA_acyltransferase"/>
</dbReference>
<dbReference type="SMART" id="SM00249">
    <property type="entry name" value="PHD"/>
    <property type="match status" value="2"/>
</dbReference>
<evidence type="ECO:0000256" key="4">
    <source>
        <dbReference type="ARBA" id="ARBA00022679"/>
    </source>
</evidence>
<evidence type="ECO:0000256" key="8">
    <source>
        <dbReference type="ARBA" id="ARBA00022853"/>
    </source>
</evidence>
<dbReference type="AlphaFoldDB" id="A0AAD5M132"/>
<keyword evidence="10 12" id="KW-0539">Nucleus</keyword>
<dbReference type="GO" id="GO:0036409">
    <property type="term" value="C:histone H3-K14 acetyltransferase complex"/>
    <property type="evidence" value="ECO:0007669"/>
    <property type="project" value="TreeGrafter"/>
</dbReference>
<sequence length="642" mass="72960">MPRLHSSHLDHNKTKVYPLRSRESTKKSSPGKTIRHSPVGLKHPVKAEKLSNQSAMRAPESRYQQKNAAAHVVPDAVVSTPKACSPTKPSPIKTRLLQKSKQRDVTRCTICKSSKGDLNACAQCHKMYHLSKCMLYCPAVISRVKLVDWFCPRCIRCWKCKLFIDDPTNVECGNCLHAWHGSCKPLGGVVSSRQWFCNVCSKKVNVEEIMNGGGDTTCEMFQDSSKWAEPSLSSQPVMTPLSRGERCSEKLSRRKLKLSRSPQQLSIPSTSTTSYNCASVVEDMGTFLNDKEEKPRSLVADETPKALSYSPRKKQFMSVNTTECFSALGSELFDKALNTLTEVDPFVNGFPRMKFEEQWVNIGGDVDIKVLYQSPYPDHIKSVPLFFVCAYCLKPFSDQCSFFVHQDCCPRVTPPGIEIYRDSSSTLSFFEVDGAVELTYCRNLCLFAMLFISSKTLHIEVGQFLFYILTVNDENGCRIVGYFSKEKNPSRNNNLSCLLTIPSEQRNGYGHLLIDMSYKLSEIERKIGSPEHPLSDLGLYTYRKYWKSSILCYLRSLKDSSSVSIKNMSLHTRIHPTDIVNELMRSNLLLLKDGNYFIKTWRLAYKLPLSMLRRRVVDSSRVRWTPKFDATKLDAFKINHYA</sequence>
<dbReference type="PANTHER" id="PTHR10615">
    <property type="entry name" value="HISTONE ACETYLTRANSFERASE"/>
    <property type="match status" value="1"/>
</dbReference>
<dbReference type="Pfam" id="PF17772">
    <property type="entry name" value="zf-MYST"/>
    <property type="match status" value="1"/>
</dbReference>
<protein>
    <recommendedName>
        <fullName evidence="3 12">Histone acetyltransferase</fullName>
        <ecNumber evidence="3 12">2.3.1.48</ecNumber>
    </recommendedName>
</protein>
<evidence type="ECO:0000256" key="9">
    <source>
        <dbReference type="ARBA" id="ARBA00022990"/>
    </source>
</evidence>
<evidence type="ECO:0000256" key="13">
    <source>
        <dbReference type="SAM" id="MobiDB-lite"/>
    </source>
</evidence>
<feature type="domain" description="MYST-type HAT" evidence="14">
    <location>
        <begin position="338"/>
        <end position="626"/>
    </location>
</feature>
<dbReference type="Pfam" id="PF01853">
    <property type="entry name" value="MOZ_SAS"/>
    <property type="match status" value="1"/>
</dbReference>
<dbReference type="Gene3D" id="3.30.40.10">
    <property type="entry name" value="Zinc/RING finger domain, C3HC4 (zinc finger)"/>
    <property type="match status" value="1"/>
</dbReference>
<dbReference type="EC" id="2.3.1.48" evidence="3 12"/>
<dbReference type="Gene3D" id="1.10.10.10">
    <property type="entry name" value="Winged helix-like DNA-binding domain superfamily/Winged helix DNA-binding domain"/>
    <property type="match status" value="1"/>
</dbReference>
<dbReference type="GO" id="GO:0006357">
    <property type="term" value="P:regulation of transcription by RNA polymerase II"/>
    <property type="evidence" value="ECO:0007669"/>
    <property type="project" value="TreeGrafter"/>
</dbReference>
<dbReference type="InterPro" id="IPR002717">
    <property type="entry name" value="HAT_MYST-type"/>
</dbReference>
<dbReference type="InterPro" id="IPR001965">
    <property type="entry name" value="Znf_PHD"/>
</dbReference>
<name>A0AAD5M132_PARTN</name>
<reference evidence="15" key="1">
    <citation type="submission" date="2021-06" db="EMBL/GenBank/DDBJ databases">
        <title>Parelaphostrongylus tenuis whole genome reference sequence.</title>
        <authorList>
            <person name="Garwood T.J."/>
            <person name="Larsen P.A."/>
            <person name="Fountain-Jones N.M."/>
            <person name="Garbe J.R."/>
            <person name="Macchietto M.G."/>
            <person name="Kania S.A."/>
            <person name="Gerhold R.W."/>
            <person name="Richards J.E."/>
            <person name="Wolf T.M."/>
        </authorList>
    </citation>
    <scope>NUCLEOTIDE SEQUENCE</scope>
    <source>
        <strain evidence="15">MNPRO001-30</strain>
        <tissue evidence="15">Meninges</tissue>
    </source>
</reference>
<evidence type="ECO:0000256" key="1">
    <source>
        <dbReference type="ARBA" id="ARBA00004123"/>
    </source>
</evidence>
<feature type="active site" description="Proton donor/acceptor" evidence="11">
    <location>
        <position position="531"/>
    </location>
</feature>
<dbReference type="Proteomes" id="UP001196413">
    <property type="component" value="Unassembled WGS sequence"/>
</dbReference>
<evidence type="ECO:0000256" key="5">
    <source>
        <dbReference type="ARBA" id="ARBA00022723"/>
    </source>
</evidence>
<dbReference type="GO" id="GO:0010484">
    <property type="term" value="F:histone H3 acetyltransferase activity"/>
    <property type="evidence" value="ECO:0007669"/>
    <property type="project" value="TreeGrafter"/>
</dbReference>
<keyword evidence="6" id="KW-0863">Zinc-finger</keyword>
<comment type="catalytic activity">
    <reaction evidence="12">
        <text>L-lysyl-[protein] + acetyl-CoA = N(6)-acetyl-L-lysyl-[protein] + CoA + H(+)</text>
        <dbReference type="Rhea" id="RHEA:45948"/>
        <dbReference type="Rhea" id="RHEA-COMP:9752"/>
        <dbReference type="Rhea" id="RHEA-COMP:10731"/>
        <dbReference type="ChEBI" id="CHEBI:15378"/>
        <dbReference type="ChEBI" id="CHEBI:29969"/>
        <dbReference type="ChEBI" id="CHEBI:57287"/>
        <dbReference type="ChEBI" id="CHEBI:57288"/>
        <dbReference type="ChEBI" id="CHEBI:61930"/>
        <dbReference type="EC" id="2.3.1.48"/>
    </reaction>
</comment>
<evidence type="ECO:0000256" key="6">
    <source>
        <dbReference type="ARBA" id="ARBA00022771"/>
    </source>
</evidence>
<dbReference type="SUPFAM" id="SSF57903">
    <property type="entry name" value="FYVE/PHD zinc finger"/>
    <property type="match status" value="1"/>
</dbReference>
<evidence type="ECO:0000256" key="7">
    <source>
        <dbReference type="ARBA" id="ARBA00022833"/>
    </source>
</evidence>
<evidence type="ECO:0000313" key="15">
    <source>
        <dbReference type="EMBL" id="KAJ1349235.1"/>
    </source>
</evidence>
<organism evidence="15 16">
    <name type="scientific">Parelaphostrongylus tenuis</name>
    <name type="common">Meningeal worm</name>
    <dbReference type="NCBI Taxonomy" id="148309"/>
    <lineage>
        <taxon>Eukaryota</taxon>
        <taxon>Metazoa</taxon>
        <taxon>Ecdysozoa</taxon>
        <taxon>Nematoda</taxon>
        <taxon>Chromadorea</taxon>
        <taxon>Rhabditida</taxon>
        <taxon>Rhabditina</taxon>
        <taxon>Rhabditomorpha</taxon>
        <taxon>Strongyloidea</taxon>
        <taxon>Metastrongylidae</taxon>
        <taxon>Parelaphostrongylus</taxon>
    </lineage>
</organism>
<gene>
    <name evidence="15" type="ORF">KIN20_004709</name>
</gene>
<proteinExistence type="inferred from homology"/>
<evidence type="ECO:0000256" key="11">
    <source>
        <dbReference type="PIRSR" id="PIRSR602717-51"/>
    </source>
</evidence>
<keyword evidence="8" id="KW-0156">Chromatin regulator</keyword>
<evidence type="ECO:0000256" key="10">
    <source>
        <dbReference type="ARBA" id="ARBA00023242"/>
    </source>
</evidence>
<evidence type="ECO:0000259" key="14">
    <source>
        <dbReference type="PROSITE" id="PS51726"/>
    </source>
</evidence>
<evidence type="ECO:0000256" key="12">
    <source>
        <dbReference type="RuleBase" id="RU361211"/>
    </source>
</evidence>
<dbReference type="GO" id="GO:0010485">
    <property type="term" value="F:histone H4 acetyltransferase activity"/>
    <property type="evidence" value="ECO:0007669"/>
    <property type="project" value="TreeGrafter"/>
</dbReference>
<evidence type="ECO:0000256" key="2">
    <source>
        <dbReference type="ARBA" id="ARBA00010107"/>
    </source>
</evidence>
<keyword evidence="5" id="KW-0479">Metal-binding</keyword>
<comment type="similarity">
    <text evidence="2 12">Belongs to the MYST (SAS/MOZ) family.</text>
</comment>
<dbReference type="EMBL" id="JAHQIW010000631">
    <property type="protein sequence ID" value="KAJ1349235.1"/>
    <property type="molecule type" value="Genomic_DNA"/>
</dbReference>
<comment type="caution">
    <text evidence="15">The sequence shown here is derived from an EMBL/GenBank/DDBJ whole genome shotgun (WGS) entry which is preliminary data.</text>
</comment>
<dbReference type="CDD" id="cd15489">
    <property type="entry name" value="PHD_SF"/>
    <property type="match status" value="1"/>
</dbReference>
<dbReference type="InterPro" id="IPR011011">
    <property type="entry name" value="Znf_FYVE_PHD"/>
</dbReference>
<dbReference type="InterPro" id="IPR050603">
    <property type="entry name" value="MYST_HAT"/>
</dbReference>
<keyword evidence="4" id="KW-0808">Transferase</keyword>
<dbReference type="Gene3D" id="3.30.60.60">
    <property type="entry name" value="N-acetyl transferase-like"/>
    <property type="match status" value="1"/>
</dbReference>
<dbReference type="InterPro" id="IPR040706">
    <property type="entry name" value="Zf-MYST"/>
</dbReference>
<dbReference type="Gene3D" id="3.40.630.30">
    <property type="match status" value="1"/>
</dbReference>
<keyword evidence="7" id="KW-0862">Zinc</keyword>
<keyword evidence="9" id="KW-0007">Acetylation</keyword>
<dbReference type="InterPro" id="IPR013083">
    <property type="entry name" value="Znf_RING/FYVE/PHD"/>
</dbReference>
<accession>A0AAD5M132</accession>
<feature type="region of interest" description="Disordered" evidence="13">
    <location>
        <begin position="1"/>
        <end position="65"/>
    </location>
</feature>
<dbReference type="PROSITE" id="PS51726">
    <property type="entry name" value="MYST_HAT"/>
    <property type="match status" value="1"/>
</dbReference>
<evidence type="ECO:0000256" key="3">
    <source>
        <dbReference type="ARBA" id="ARBA00013184"/>
    </source>
</evidence>
<dbReference type="InterPro" id="IPR036388">
    <property type="entry name" value="WH-like_DNA-bd_sf"/>
</dbReference>
<dbReference type="SUPFAM" id="SSF55729">
    <property type="entry name" value="Acyl-CoA N-acyltransferases (Nat)"/>
    <property type="match status" value="1"/>
</dbReference>
<dbReference type="PANTHER" id="PTHR10615:SF161">
    <property type="entry name" value="HISTONE ACETYLTRANSFERASE KAT7"/>
    <property type="match status" value="1"/>
</dbReference>
<keyword evidence="16" id="KW-1185">Reference proteome</keyword>
<comment type="subcellular location">
    <subcellularLocation>
        <location evidence="1 12">Nucleus</location>
    </subcellularLocation>
</comment>